<evidence type="ECO:0000313" key="3">
    <source>
        <dbReference type="Proteomes" id="UP001218218"/>
    </source>
</evidence>
<gene>
    <name evidence="2" type="ORF">DFH08DRAFT_887694</name>
</gene>
<reference evidence="2" key="1">
    <citation type="submission" date="2023-03" db="EMBL/GenBank/DDBJ databases">
        <title>Massive genome expansion in bonnet fungi (Mycena s.s.) driven by repeated elements and novel gene families across ecological guilds.</title>
        <authorList>
            <consortium name="Lawrence Berkeley National Laboratory"/>
            <person name="Harder C.B."/>
            <person name="Miyauchi S."/>
            <person name="Viragh M."/>
            <person name="Kuo A."/>
            <person name="Thoen E."/>
            <person name="Andreopoulos B."/>
            <person name="Lu D."/>
            <person name="Skrede I."/>
            <person name="Drula E."/>
            <person name="Henrissat B."/>
            <person name="Morin E."/>
            <person name="Kohler A."/>
            <person name="Barry K."/>
            <person name="LaButti K."/>
            <person name="Morin E."/>
            <person name="Salamov A."/>
            <person name="Lipzen A."/>
            <person name="Mereny Z."/>
            <person name="Hegedus B."/>
            <person name="Baldrian P."/>
            <person name="Stursova M."/>
            <person name="Weitz H."/>
            <person name="Taylor A."/>
            <person name="Grigoriev I.V."/>
            <person name="Nagy L.G."/>
            <person name="Martin F."/>
            <person name="Kauserud H."/>
        </authorList>
    </citation>
    <scope>NUCLEOTIDE SEQUENCE</scope>
    <source>
        <strain evidence="2">CBHHK002</strain>
    </source>
</reference>
<comment type="caution">
    <text evidence="2">The sequence shown here is derived from an EMBL/GenBank/DDBJ whole genome shotgun (WGS) entry which is preliminary data.</text>
</comment>
<feature type="region of interest" description="Disordered" evidence="1">
    <location>
        <begin position="1"/>
        <end position="88"/>
    </location>
</feature>
<sequence length="180" mass="19558">MVTRSAGRKRVRTTRRTTGMRRGVRQGTKPGRGGEGERARRRGGETGGERARIGRHGANGEGGRGTRAERGGADGDEEQSVPSSPLRYGLVRPSPPSANAPAAARAFSTPWPTYAGWDDAHVAMGAYSSKVGYMSGIRCTVYSGRACLCVIRSDLEIRIQNHCRLKTVYLRCSHNVRPQF</sequence>
<keyword evidence="3" id="KW-1185">Reference proteome</keyword>
<proteinExistence type="predicted"/>
<protein>
    <submittedName>
        <fullName evidence="2">Uncharacterized protein</fullName>
    </submittedName>
</protein>
<dbReference type="AlphaFoldDB" id="A0AAD7EGN3"/>
<feature type="compositionally biased region" description="Basic and acidic residues" evidence="1">
    <location>
        <begin position="32"/>
        <end position="52"/>
    </location>
</feature>
<evidence type="ECO:0000313" key="2">
    <source>
        <dbReference type="EMBL" id="KAJ7323206.1"/>
    </source>
</evidence>
<feature type="compositionally biased region" description="Basic and acidic residues" evidence="1">
    <location>
        <begin position="64"/>
        <end position="73"/>
    </location>
</feature>
<dbReference type="EMBL" id="JARIHO010000047">
    <property type="protein sequence ID" value="KAJ7323206.1"/>
    <property type="molecule type" value="Genomic_DNA"/>
</dbReference>
<evidence type="ECO:0000256" key="1">
    <source>
        <dbReference type="SAM" id="MobiDB-lite"/>
    </source>
</evidence>
<accession>A0AAD7EGN3</accession>
<organism evidence="2 3">
    <name type="scientific">Mycena albidolilacea</name>
    <dbReference type="NCBI Taxonomy" id="1033008"/>
    <lineage>
        <taxon>Eukaryota</taxon>
        <taxon>Fungi</taxon>
        <taxon>Dikarya</taxon>
        <taxon>Basidiomycota</taxon>
        <taxon>Agaricomycotina</taxon>
        <taxon>Agaricomycetes</taxon>
        <taxon>Agaricomycetidae</taxon>
        <taxon>Agaricales</taxon>
        <taxon>Marasmiineae</taxon>
        <taxon>Mycenaceae</taxon>
        <taxon>Mycena</taxon>
    </lineage>
</organism>
<dbReference type="Proteomes" id="UP001218218">
    <property type="component" value="Unassembled WGS sequence"/>
</dbReference>
<name>A0AAD7EGN3_9AGAR</name>
<feature type="compositionally biased region" description="Basic residues" evidence="1">
    <location>
        <begin position="1"/>
        <end position="24"/>
    </location>
</feature>